<reference evidence="1 2" key="1">
    <citation type="submission" date="2023-06" db="EMBL/GenBank/DDBJ databases">
        <title>Five Gram-positive bacteria isolated from mangrove sediments in Shenzhen, Guangdong, China.</title>
        <authorList>
            <person name="Yu S."/>
            <person name="Zheng W."/>
            <person name="Huang Y."/>
        </authorList>
    </citation>
    <scope>NUCLEOTIDE SEQUENCE [LARGE SCALE GENOMIC DNA]</scope>
    <source>
        <strain evidence="1 2">SaN35-3</strain>
    </source>
</reference>
<dbReference type="RefSeq" id="WP_226542492.1">
    <property type="nucleotide sequence ID" value="NZ_CP129013.1"/>
</dbReference>
<proteinExistence type="predicted"/>
<gene>
    <name evidence="1" type="ORF">LC087_17935</name>
</gene>
<evidence type="ECO:0000313" key="2">
    <source>
        <dbReference type="Proteomes" id="UP001197974"/>
    </source>
</evidence>
<dbReference type="InterPro" id="IPR011094">
    <property type="entry name" value="Uncharacterised_LppY/LpqO"/>
</dbReference>
<evidence type="ECO:0000313" key="1">
    <source>
        <dbReference type="EMBL" id="WLR42543.1"/>
    </source>
</evidence>
<organism evidence="1 2">
    <name type="scientific">Bacillus carboniphilus</name>
    <dbReference type="NCBI Taxonomy" id="86663"/>
    <lineage>
        <taxon>Bacteria</taxon>
        <taxon>Bacillati</taxon>
        <taxon>Bacillota</taxon>
        <taxon>Bacilli</taxon>
        <taxon>Bacillales</taxon>
        <taxon>Bacillaceae</taxon>
        <taxon>Bacillus</taxon>
    </lineage>
</organism>
<dbReference type="Pfam" id="PF07485">
    <property type="entry name" value="DUF1529"/>
    <property type="match status" value="2"/>
</dbReference>
<dbReference type="Proteomes" id="UP001197974">
    <property type="component" value="Chromosome"/>
</dbReference>
<keyword evidence="2" id="KW-1185">Reference proteome</keyword>
<accession>A0ABY9JWA3</accession>
<sequence length="274" mass="30912">MKITTRLCEQLSRIIGGEVTNFSNIPQTCNIVNYRDIMVNTLCRENTDPVNNLFWFQSTNIEDQTLNLAFLALLPKEVTSVVNKLSQLNITVTSITQYSLFTTPNIINVYVQSVDNPLLFAEKIRKVLNTLNNVTPQLPVPPPSKSFLALCQEFSRIIGGETDILGDSCEVLRVRNINVKVNGIPTTIGSTKLLGFSFQSLDQNKDALCIGTVALLREEVKLFINSLEREGKFIKSSLFNRWFTHPNLVYLTFVTIENPIVFANQMSFLIKCLK</sequence>
<dbReference type="EMBL" id="CP129013">
    <property type="protein sequence ID" value="WLR42543.1"/>
    <property type="molecule type" value="Genomic_DNA"/>
</dbReference>
<protein>
    <submittedName>
        <fullName evidence="1">DUF1259 domain-containing protein</fullName>
    </submittedName>
</protein>
<name>A0ABY9JWA3_9BACI</name>